<dbReference type="PANTHER" id="PTHR37419:SF8">
    <property type="entry name" value="TOXIN YJJJ"/>
    <property type="match status" value="1"/>
</dbReference>
<sequence length="473" mass="52743">MPVLSVLKLLISKILPITAMRTMIISIKVLINGVPMPLRLTIQAFSDGAWRDAATLTVENPERVADGRCLVAYDSDYIIANVDRMEDRCELALSVNLPLNWDHHDVKGYPAFLYDIIPSGAAKDSLESRYGRLKPEGVEMGLYLLERFTPAPIGHLRIKESVEGLQPDRSEAFAHAEVVDRTNEFLEYAYETGAALGGATGANGQAPKLVMTEAHGGALYADAMLPDDQACRHWLIKFARNRGGERDQDILRTEFHYYKAVAALGLDTVATDGLALEEALKPSLWMPRFDRRVVDGMVERIPLESVYSICGITGYAHPMAHAEVVHRLVGLWIDNGQQDEVDDLVFEYVRRDLLNRILGNTDNHGRNTSIMRVGGRFCLAPIYDLAPMILDEEGITRTTKWAAERKGSSNWRDNCAELVGYTDPDVLLQRLMNAAEAFRALPDLLTDAPESMRNAASLPVNNLDKRLVEWGLR</sequence>
<organism evidence="5 6">
    <name type="scientific">Pseudomonas putida TRO1</name>
    <dbReference type="NCBI Taxonomy" id="1227924"/>
    <lineage>
        <taxon>Bacteria</taxon>
        <taxon>Pseudomonadati</taxon>
        <taxon>Pseudomonadota</taxon>
        <taxon>Gammaproteobacteria</taxon>
        <taxon>Pseudomonadales</taxon>
        <taxon>Pseudomonadaceae</taxon>
        <taxon>Pseudomonas</taxon>
    </lineage>
</organism>
<dbReference type="RefSeq" id="WP_003247527.1">
    <property type="nucleotide sequence ID" value="NZ_APBQ01000059.1"/>
</dbReference>
<accession>A0AAD2WCK7</accession>
<evidence type="ECO:0000256" key="2">
    <source>
        <dbReference type="ARBA" id="ARBA00022679"/>
    </source>
</evidence>
<feature type="domain" description="HipA-like C-terminal" evidence="4">
    <location>
        <begin position="202"/>
        <end position="416"/>
    </location>
</feature>
<dbReference type="AlphaFoldDB" id="A0AAD2WCK7"/>
<evidence type="ECO:0000256" key="3">
    <source>
        <dbReference type="ARBA" id="ARBA00022777"/>
    </source>
</evidence>
<dbReference type="InterPro" id="IPR052028">
    <property type="entry name" value="HipA_Ser/Thr_kinase"/>
</dbReference>
<dbReference type="PANTHER" id="PTHR37419">
    <property type="entry name" value="SERINE/THREONINE-PROTEIN KINASE TOXIN HIPA"/>
    <property type="match status" value="1"/>
</dbReference>
<keyword evidence="3" id="KW-0418">Kinase</keyword>
<gene>
    <name evidence="5" type="ORF">C206_10041</name>
</gene>
<evidence type="ECO:0000259" key="4">
    <source>
        <dbReference type="Pfam" id="PF07804"/>
    </source>
</evidence>
<dbReference type="InterPro" id="IPR016869">
    <property type="entry name" value="UCP028135_HipA-like"/>
</dbReference>
<dbReference type="EMBL" id="APBQ01000059">
    <property type="protein sequence ID" value="ENY77907.1"/>
    <property type="molecule type" value="Genomic_DNA"/>
</dbReference>
<name>A0AAD2WCK7_PSEPU</name>
<keyword evidence="2" id="KW-0808">Transferase</keyword>
<dbReference type="InterPro" id="IPR012893">
    <property type="entry name" value="HipA-like_C"/>
</dbReference>
<evidence type="ECO:0000313" key="5">
    <source>
        <dbReference type="EMBL" id="ENY77907.1"/>
    </source>
</evidence>
<dbReference type="PIRSF" id="PIRSF028135">
    <property type="entry name" value="UCP028135_HipA-like"/>
    <property type="match status" value="1"/>
</dbReference>
<reference evidence="5 6" key="1">
    <citation type="submission" date="2013-02" db="EMBL/GenBank/DDBJ databases">
        <title>Insights into the proteome of triclosan-resistant Pseudomonas putida TRO1, isolated from activated sludge.</title>
        <authorList>
            <person name="Lolas I.B."/>
            <person name="Almeida B."/>
            <person name="Starnawski P.M."/>
            <person name="Soenderkaer M."/>
            <person name="Nielsen K.L."/>
            <person name="Nielsen J.L."/>
        </authorList>
    </citation>
    <scope>NUCLEOTIDE SEQUENCE [LARGE SCALE GENOMIC DNA]</scope>
    <source>
        <strain evidence="5 6">TRO1</strain>
    </source>
</reference>
<evidence type="ECO:0000256" key="1">
    <source>
        <dbReference type="ARBA" id="ARBA00010164"/>
    </source>
</evidence>
<dbReference type="GO" id="GO:0005829">
    <property type="term" value="C:cytosol"/>
    <property type="evidence" value="ECO:0007669"/>
    <property type="project" value="TreeGrafter"/>
</dbReference>
<protein>
    <recommendedName>
        <fullName evidence="4">HipA-like C-terminal domain-containing protein</fullName>
    </recommendedName>
</protein>
<dbReference type="Pfam" id="PF07804">
    <property type="entry name" value="HipA_C"/>
    <property type="match status" value="1"/>
</dbReference>
<dbReference type="GO" id="GO:0004674">
    <property type="term" value="F:protein serine/threonine kinase activity"/>
    <property type="evidence" value="ECO:0007669"/>
    <property type="project" value="TreeGrafter"/>
</dbReference>
<comment type="caution">
    <text evidence="5">The sequence shown here is derived from an EMBL/GenBank/DDBJ whole genome shotgun (WGS) entry which is preliminary data.</text>
</comment>
<evidence type="ECO:0000313" key="6">
    <source>
        <dbReference type="Proteomes" id="UP000013237"/>
    </source>
</evidence>
<comment type="similarity">
    <text evidence="1">Belongs to the HipA Ser/Thr kinase family.</text>
</comment>
<proteinExistence type="inferred from homology"/>
<dbReference type="Proteomes" id="UP000013237">
    <property type="component" value="Unassembled WGS sequence"/>
</dbReference>